<dbReference type="GO" id="GO:0008270">
    <property type="term" value="F:zinc ion binding"/>
    <property type="evidence" value="ECO:0007669"/>
    <property type="project" value="UniProtKB-KW"/>
</dbReference>
<dbReference type="Gene3D" id="3.30.1370.210">
    <property type="match status" value="1"/>
</dbReference>
<feature type="domain" description="C3H1-type" evidence="5">
    <location>
        <begin position="564"/>
        <end position="594"/>
    </location>
</feature>
<dbReference type="AlphaFoldDB" id="A0A9P4WTU3"/>
<feature type="zinc finger region" description="C3H1-type" evidence="2">
    <location>
        <begin position="438"/>
        <end position="467"/>
    </location>
</feature>
<sequence length="1080" mass="122566">MSALEQLREAVSAPHNLVQYDTDTVSVTSTVDNEEETIWYNAECIVAERDNENECYLVKWEDYPLDQCKDILRQIRTWEPPEHLDGTDLITKWKQVEEEFGKAAFLRENENNIKVYHKAKRAAELATAHEGRRTASGLSVNSTANARPTPTHRQAPVQQSSLEEESSSEMQVSDAALLGDLRRKKTSKEKADQREARKGLDASTLQTKYLPKATAPEAASGEAAVPDRGPQRVKVSAVTTEITFPPASGHDRSVVTATSAQQITDNTVSKLGGRAIRTAQPKQTSRAINFVDEPREKRKQWSNTDKQFNKLRFRGLAEKRSRAEATPDFGELSFVNNPSPSLPKAVSNPNNDPYARRDITTRRIQEEDPDDQPRFRQDAGPLTNWEKDKVPMMCNAWKLSSNCVYGAQGCRFMHRTHDPEGRPYQLGDIHNRVPQKYRKPPITCEYWFDGNRCKKPAEECLYAHEDTGWTEVNGKPIEREHVAPNSARPAPRDAPPHLVPFKLQNPPITCHYWLRDPHGCRKSEAICKYAHWNTGWAPPELDLRGPPVEVDPHLQPRGMTPKDADLPVTCPYWLRAETGCTRPDEECRFAHRNTGWINLGPGHYSKLEQIDPQKTPRFRKIDPTEGGSARNGHVTPSSRGGPFKLANEPGLHIFDHSFADISPELVRSPVAVQDALPDQVSGACNTSQLNARTEKFYNLNIADLFLSGIPGDDRPLERRAMLLYHPQEHREEIELIAQWLLMHEVQISNLWYDGAWDQFTEDVSEGKSGVIIAHPDFQQYVELSGFGEVLKQRTRVWSVGLQPPPEYEFGVSSNPPELQYDRVGIFPHGGFVYITGDVFEQKPQLVLNIVKQFFTKIELLRSLDGPASPWLEVYDACLLWRLCVRPELMDSLYQKCEENSAELAAQNPDYLSRAELYQLLTSTNYIEQDHPTEPLSLVQDRYPILSERRVIAEHPPLDYFNRLANSQEDADTHMIGYYAAMQSADLRRAYRYFYIVHTEPEADCAKEWKASIHNIASIITPEQCIEELSKPSKESIFDFLDWAMEPKKKPLEVVPEQDLGNAAMEMSSPTKEIPTGPAAR</sequence>
<evidence type="ECO:0008006" key="8">
    <source>
        <dbReference type="Google" id="ProtNLM"/>
    </source>
</evidence>
<evidence type="ECO:0000256" key="1">
    <source>
        <dbReference type="ARBA" id="ARBA00011353"/>
    </source>
</evidence>
<gene>
    <name evidence="6" type="ORF">E8E12_003248</name>
</gene>
<feature type="region of interest" description="Disordered" evidence="3">
    <location>
        <begin position="127"/>
        <end position="209"/>
    </location>
</feature>
<dbReference type="SUPFAM" id="SSF54160">
    <property type="entry name" value="Chromo domain-like"/>
    <property type="match status" value="1"/>
</dbReference>
<feature type="domain" description="C3H1-type" evidence="5">
    <location>
        <begin position="388"/>
        <end position="417"/>
    </location>
</feature>
<dbReference type="EMBL" id="SWKV01000020">
    <property type="protein sequence ID" value="KAF3041507.1"/>
    <property type="molecule type" value="Genomic_DNA"/>
</dbReference>
<accession>A0A9P4WTU3</accession>
<feature type="domain" description="Chromo" evidence="4">
    <location>
        <begin position="40"/>
        <end position="95"/>
    </location>
</feature>
<organism evidence="6 7">
    <name type="scientific">Didymella heteroderae</name>
    <dbReference type="NCBI Taxonomy" id="1769908"/>
    <lineage>
        <taxon>Eukaryota</taxon>
        <taxon>Fungi</taxon>
        <taxon>Dikarya</taxon>
        <taxon>Ascomycota</taxon>
        <taxon>Pezizomycotina</taxon>
        <taxon>Dothideomycetes</taxon>
        <taxon>Pleosporomycetidae</taxon>
        <taxon>Pleosporales</taxon>
        <taxon>Pleosporineae</taxon>
        <taxon>Didymellaceae</taxon>
        <taxon>Didymella</taxon>
    </lineage>
</organism>
<feature type="zinc finger region" description="C3H1-type" evidence="2">
    <location>
        <begin position="564"/>
        <end position="594"/>
    </location>
</feature>
<dbReference type="InterPro" id="IPR016197">
    <property type="entry name" value="Chromo-like_dom_sf"/>
</dbReference>
<reference evidence="6" key="1">
    <citation type="submission" date="2019-04" db="EMBL/GenBank/DDBJ databases">
        <title>Sequencing of skin fungus with MAO and IRED activity.</title>
        <authorList>
            <person name="Marsaioli A.J."/>
            <person name="Bonatto J.M.C."/>
            <person name="Reis Junior O."/>
        </authorList>
    </citation>
    <scope>NUCLEOTIDE SEQUENCE</scope>
    <source>
        <strain evidence="6">28M1</strain>
    </source>
</reference>
<evidence type="ECO:0000313" key="6">
    <source>
        <dbReference type="EMBL" id="KAF3041507.1"/>
    </source>
</evidence>
<comment type="subunit">
    <text evidence="1">Component of the NuA4 histone acetyltransferase complex.</text>
</comment>
<dbReference type="InterPro" id="IPR000953">
    <property type="entry name" value="Chromo/chromo_shadow_dom"/>
</dbReference>
<keyword evidence="2" id="KW-0479">Metal-binding</keyword>
<keyword evidence="2" id="KW-0863">Zinc-finger</keyword>
<keyword evidence="2" id="KW-0862">Zinc</keyword>
<dbReference type="OrthoDB" id="1918685at2759"/>
<feature type="zinc finger region" description="C3H1-type" evidence="2">
    <location>
        <begin position="388"/>
        <end position="417"/>
    </location>
</feature>
<comment type="caution">
    <text evidence="6">The sequence shown here is derived from an EMBL/GenBank/DDBJ whole genome shotgun (WGS) entry which is preliminary data.</text>
</comment>
<dbReference type="PROSITE" id="PS50013">
    <property type="entry name" value="CHROMO_2"/>
    <property type="match status" value="1"/>
</dbReference>
<dbReference type="Gene3D" id="2.40.50.40">
    <property type="match status" value="1"/>
</dbReference>
<feature type="domain" description="C3H1-type" evidence="5">
    <location>
        <begin position="438"/>
        <end position="467"/>
    </location>
</feature>
<feature type="compositionally biased region" description="Basic and acidic residues" evidence="3">
    <location>
        <begin position="354"/>
        <end position="377"/>
    </location>
</feature>
<name>A0A9P4WTU3_9PLEO</name>
<protein>
    <recommendedName>
        <fullName evidence="8">Metal ion binding</fullName>
    </recommendedName>
</protein>
<dbReference type="GO" id="GO:0006338">
    <property type="term" value="P:chromatin remodeling"/>
    <property type="evidence" value="ECO:0007669"/>
    <property type="project" value="UniProtKB-ARBA"/>
</dbReference>
<dbReference type="Gene3D" id="4.10.1000.10">
    <property type="entry name" value="Zinc finger, CCCH-type"/>
    <property type="match status" value="1"/>
</dbReference>
<proteinExistence type="predicted"/>
<dbReference type="Proteomes" id="UP000758155">
    <property type="component" value="Unassembled WGS sequence"/>
</dbReference>
<evidence type="ECO:0000313" key="7">
    <source>
        <dbReference type="Proteomes" id="UP000758155"/>
    </source>
</evidence>
<feature type="compositionally biased region" description="Polar residues" evidence="3">
    <location>
        <begin position="136"/>
        <end position="159"/>
    </location>
</feature>
<feature type="compositionally biased region" description="Basic and acidic residues" evidence="3">
    <location>
        <begin position="188"/>
        <end position="200"/>
    </location>
</feature>
<keyword evidence="7" id="KW-1185">Reference proteome</keyword>
<feature type="region of interest" description="Disordered" evidence="3">
    <location>
        <begin position="1058"/>
        <end position="1080"/>
    </location>
</feature>
<feature type="region of interest" description="Disordered" evidence="3">
    <location>
        <begin position="617"/>
        <end position="642"/>
    </location>
</feature>
<evidence type="ECO:0000259" key="4">
    <source>
        <dbReference type="PROSITE" id="PS50013"/>
    </source>
</evidence>
<dbReference type="InterPro" id="IPR000571">
    <property type="entry name" value="Znf_CCCH"/>
</dbReference>
<evidence type="ECO:0000259" key="5">
    <source>
        <dbReference type="PROSITE" id="PS50103"/>
    </source>
</evidence>
<evidence type="ECO:0000256" key="3">
    <source>
        <dbReference type="SAM" id="MobiDB-lite"/>
    </source>
</evidence>
<evidence type="ECO:0000256" key="2">
    <source>
        <dbReference type="PROSITE-ProRule" id="PRU00723"/>
    </source>
</evidence>
<feature type="region of interest" description="Disordered" evidence="3">
    <location>
        <begin position="329"/>
        <end position="382"/>
    </location>
</feature>
<dbReference type="PROSITE" id="PS50103">
    <property type="entry name" value="ZF_C3H1"/>
    <property type="match status" value="3"/>
</dbReference>